<feature type="binding site" evidence="5">
    <location>
        <position position="320"/>
    </location>
    <ligand>
        <name>substrate</name>
    </ligand>
</feature>
<gene>
    <name evidence="5" type="primary">lysA</name>
    <name evidence="11" type="ORF">SAMN02745702_01037</name>
</gene>
<feature type="binding site" evidence="5">
    <location>
        <position position="234"/>
    </location>
    <ligand>
        <name>pyridoxal 5'-phosphate</name>
        <dbReference type="ChEBI" id="CHEBI:597326"/>
    </ligand>
</feature>
<feature type="binding site" evidence="5">
    <location>
        <position position="280"/>
    </location>
    <ligand>
        <name>substrate</name>
    </ligand>
</feature>
<name>A0A1T4VVV5_9BACT</name>
<dbReference type="EC" id="4.1.1.20" evidence="5 6"/>
<comment type="function">
    <text evidence="5">Specifically catalyzes the decarboxylation of meso-diaminopimelate (meso-DAP) to L-lysine.</text>
</comment>
<dbReference type="InterPro" id="IPR022643">
    <property type="entry name" value="De-COase2_C"/>
</dbReference>
<dbReference type="InterPro" id="IPR000183">
    <property type="entry name" value="Orn/DAP/Arg_de-COase"/>
</dbReference>
<dbReference type="RefSeq" id="WP_078684343.1">
    <property type="nucleotide sequence ID" value="NZ_FUYA01000003.1"/>
</dbReference>
<protein>
    <recommendedName>
        <fullName evidence="5 6">Diaminopimelate decarboxylase</fullName>
        <shortName evidence="5">DAP decarboxylase</shortName>
        <shortName evidence="5">DAPDC</shortName>
        <ecNumber evidence="5 6">4.1.1.20</ecNumber>
    </recommendedName>
</protein>
<dbReference type="SUPFAM" id="SSF51419">
    <property type="entry name" value="PLP-binding barrel"/>
    <property type="match status" value="1"/>
</dbReference>
<dbReference type="GO" id="GO:0009089">
    <property type="term" value="P:lysine biosynthetic process via diaminopimelate"/>
    <property type="evidence" value="ECO:0007669"/>
    <property type="project" value="UniProtKB-UniRule"/>
</dbReference>
<feature type="binding site" evidence="5">
    <location>
        <position position="378"/>
    </location>
    <ligand>
        <name>substrate</name>
    </ligand>
</feature>
<dbReference type="CDD" id="cd06828">
    <property type="entry name" value="PLPDE_III_DapDC"/>
    <property type="match status" value="1"/>
</dbReference>
<dbReference type="STRING" id="1121442.SAMN02745702_01037"/>
<dbReference type="GO" id="GO:0008836">
    <property type="term" value="F:diaminopimelate decarboxylase activity"/>
    <property type="evidence" value="ECO:0007669"/>
    <property type="project" value="UniProtKB-UniRule"/>
</dbReference>
<evidence type="ECO:0000313" key="11">
    <source>
        <dbReference type="EMBL" id="SKA69123.1"/>
    </source>
</evidence>
<dbReference type="NCBIfam" id="TIGR01048">
    <property type="entry name" value="lysA"/>
    <property type="match status" value="1"/>
</dbReference>
<dbReference type="InterPro" id="IPR029066">
    <property type="entry name" value="PLP-binding_barrel"/>
</dbReference>
<dbReference type="GO" id="GO:0030170">
    <property type="term" value="F:pyridoxal phosphate binding"/>
    <property type="evidence" value="ECO:0007669"/>
    <property type="project" value="UniProtKB-UniRule"/>
</dbReference>
<feature type="active site" description="Proton donor" evidence="7">
    <location>
        <position position="349"/>
    </location>
</feature>
<dbReference type="Pfam" id="PF00278">
    <property type="entry name" value="Orn_DAP_Arg_deC"/>
    <property type="match status" value="1"/>
</dbReference>
<dbReference type="HAMAP" id="MF_02120">
    <property type="entry name" value="LysA"/>
    <property type="match status" value="1"/>
</dbReference>
<evidence type="ECO:0000256" key="4">
    <source>
        <dbReference type="ARBA" id="ARBA00023239"/>
    </source>
</evidence>
<dbReference type="Pfam" id="PF02784">
    <property type="entry name" value="Orn_Arg_deC_N"/>
    <property type="match status" value="1"/>
</dbReference>
<keyword evidence="5 8" id="KW-0457">Lysine biosynthesis</keyword>
<feature type="domain" description="Orn/DAP/Arg decarboxylase 2 N-terminal" evidence="10">
    <location>
        <begin position="42"/>
        <end position="284"/>
    </location>
</feature>
<organism evidence="11 12">
    <name type="scientific">Desulfobaculum bizertense DSM 18034</name>
    <dbReference type="NCBI Taxonomy" id="1121442"/>
    <lineage>
        <taxon>Bacteria</taxon>
        <taxon>Pseudomonadati</taxon>
        <taxon>Thermodesulfobacteriota</taxon>
        <taxon>Desulfovibrionia</taxon>
        <taxon>Desulfovibrionales</taxon>
        <taxon>Desulfovibrionaceae</taxon>
        <taxon>Desulfobaculum</taxon>
    </lineage>
</organism>
<keyword evidence="5" id="KW-0028">Amino-acid biosynthesis</keyword>
<evidence type="ECO:0000256" key="2">
    <source>
        <dbReference type="ARBA" id="ARBA00022793"/>
    </source>
</evidence>
<keyword evidence="4 5" id="KW-0456">Lyase</keyword>
<dbReference type="Proteomes" id="UP000189733">
    <property type="component" value="Unassembled WGS sequence"/>
</dbReference>
<evidence type="ECO:0000256" key="7">
    <source>
        <dbReference type="PIRSR" id="PIRSR600183-50"/>
    </source>
</evidence>
<dbReference type="PRINTS" id="PR01181">
    <property type="entry name" value="DAPDCRBXLASE"/>
</dbReference>
<accession>A0A1T4VVV5</accession>
<comment type="subunit">
    <text evidence="5">Homodimer.</text>
</comment>
<keyword evidence="2 5" id="KW-0210">Decarboxylase</keyword>
<dbReference type="Gene3D" id="3.20.20.10">
    <property type="entry name" value="Alanine racemase"/>
    <property type="match status" value="1"/>
</dbReference>
<feature type="modified residue" description="N6-(pyridoxal phosphate)lysine" evidence="5 7">
    <location>
        <position position="65"/>
    </location>
</feature>
<dbReference type="Gene3D" id="2.40.37.10">
    <property type="entry name" value="Lyase, Ornithine Decarboxylase, Chain A, domain 1"/>
    <property type="match status" value="1"/>
</dbReference>
<evidence type="ECO:0000313" key="12">
    <source>
        <dbReference type="Proteomes" id="UP000189733"/>
    </source>
</evidence>
<evidence type="ECO:0000259" key="9">
    <source>
        <dbReference type="Pfam" id="PF00278"/>
    </source>
</evidence>
<dbReference type="EMBL" id="FUYA01000003">
    <property type="protein sequence ID" value="SKA69123.1"/>
    <property type="molecule type" value="Genomic_DNA"/>
</dbReference>
<dbReference type="OrthoDB" id="9802241at2"/>
<dbReference type="PANTHER" id="PTHR43727">
    <property type="entry name" value="DIAMINOPIMELATE DECARBOXYLASE"/>
    <property type="match status" value="1"/>
</dbReference>
<comment type="pathway">
    <text evidence="5 8">Amino-acid biosynthesis; L-lysine biosynthesis via DAP pathway; L-lysine from DL-2,6-diaminopimelate: step 1/1.</text>
</comment>
<evidence type="ECO:0000256" key="3">
    <source>
        <dbReference type="ARBA" id="ARBA00022898"/>
    </source>
</evidence>
<feature type="binding site" evidence="5">
    <location>
        <position position="350"/>
    </location>
    <ligand>
        <name>substrate</name>
    </ligand>
</feature>
<evidence type="ECO:0000256" key="1">
    <source>
        <dbReference type="ARBA" id="ARBA00001933"/>
    </source>
</evidence>
<comment type="catalytic activity">
    <reaction evidence="5 8">
        <text>meso-2,6-diaminopimelate + H(+) = L-lysine + CO2</text>
        <dbReference type="Rhea" id="RHEA:15101"/>
        <dbReference type="ChEBI" id="CHEBI:15378"/>
        <dbReference type="ChEBI" id="CHEBI:16526"/>
        <dbReference type="ChEBI" id="CHEBI:32551"/>
        <dbReference type="ChEBI" id="CHEBI:57791"/>
        <dbReference type="EC" id="4.1.1.20"/>
    </reaction>
</comment>
<evidence type="ECO:0000256" key="5">
    <source>
        <dbReference type="HAMAP-Rule" id="MF_02120"/>
    </source>
</evidence>
<proteinExistence type="inferred from homology"/>
<dbReference type="InterPro" id="IPR002986">
    <property type="entry name" value="DAP_deCOOHase_LysA"/>
</dbReference>
<evidence type="ECO:0000259" key="10">
    <source>
        <dbReference type="Pfam" id="PF02784"/>
    </source>
</evidence>
<feature type="binding site" evidence="5">
    <location>
        <position position="378"/>
    </location>
    <ligand>
        <name>pyridoxal 5'-phosphate</name>
        <dbReference type="ChEBI" id="CHEBI:597326"/>
    </ligand>
</feature>
<keyword evidence="12" id="KW-1185">Reference proteome</keyword>
<sequence>MSESVHIHGSYTEDSNFFGDSTPFELVRRHGSPLYVYNENVLRARCRELKELVDYEKFHVNFSAKSNSNPELLKIVRSEGLRVDAMSPGEITMDEMAGYAGEEIFFICNNVSAQELRFAADHKVRVSVDSLSQLELYGQVNPGGRIAIRINPGVGAGHCKKVVTGGKETKFGISPADKDKVLAICERYDLTLIGINQHIGSLFMEGSAYLQAAETMLSICEDFGELEFIDFGGGFGVPYKKLEGQGRLNLRELGQGLSELIRNWTDKMGYRPEIMVEPGRYITAECGVLIGEVHAVKYNAETCYAGTDLGFNVLARPMMYDSHHDIELYRRGDEPFDAPHPVTVVGNICESGDIIAKGRELPTPKERDIMVVLDAGAYGHVMSSNYNLRLRPAEVLIESGNTPRLIRRRDNLEDLLAPYRVAV</sequence>
<keyword evidence="3 5" id="KW-0663">Pyridoxal phosphate</keyword>
<comment type="cofactor">
    <cofactor evidence="1 5 7 8">
        <name>pyridoxal 5'-phosphate</name>
        <dbReference type="ChEBI" id="CHEBI:597326"/>
    </cofactor>
</comment>
<dbReference type="SUPFAM" id="SSF50621">
    <property type="entry name" value="Alanine racemase C-terminal domain-like"/>
    <property type="match status" value="1"/>
</dbReference>
<comment type="similarity">
    <text evidence="5">Belongs to the Orn/Lys/Arg decarboxylase class-II family. LysA subfamily.</text>
</comment>
<dbReference type="PANTHER" id="PTHR43727:SF2">
    <property type="entry name" value="GROUP IV DECARBOXYLASE"/>
    <property type="match status" value="1"/>
</dbReference>
<evidence type="ECO:0000256" key="8">
    <source>
        <dbReference type="RuleBase" id="RU003738"/>
    </source>
</evidence>
<feature type="binding site" evidence="5">
    <location>
        <begin position="277"/>
        <end position="280"/>
    </location>
    <ligand>
        <name>pyridoxal 5'-phosphate</name>
        <dbReference type="ChEBI" id="CHEBI:597326"/>
    </ligand>
</feature>
<dbReference type="InterPro" id="IPR009006">
    <property type="entry name" value="Ala_racemase/Decarboxylase_C"/>
</dbReference>
<feature type="domain" description="Orn/DAP/Arg decarboxylase 2 C-terminal" evidence="9">
    <location>
        <begin position="38"/>
        <end position="376"/>
    </location>
</feature>
<dbReference type="AlphaFoldDB" id="A0A1T4VVV5"/>
<dbReference type="PRINTS" id="PR01179">
    <property type="entry name" value="ODADCRBXLASE"/>
</dbReference>
<feature type="binding site" evidence="5">
    <location>
        <position position="316"/>
    </location>
    <ligand>
        <name>substrate</name>
    </ligand>
</feature>
<reference evidence="11 12" key="1">
    <citation type="submission" date="2017-02" db="EMBL/GenBank/DDBJ databases">
        <authorList>
            <person name="Peterson S.W."/>
        </authorList>
    </citation>
    <scope>NUCLEOTIDE SEQUENCE [LARGE SCALE GENOMIC DNA]</scope>
    <source>
        <strain evidence="11 12">DSM 18034</strain>
    </source>
</reference>
<dbReference type="UniPathway" id="UPA00034">
    <property type="reaction ID" value="UER00027"/>
</dbReference>
<dbReference type="InterPro" id="IPR022644">
    <property type="entry name" value="De-COase2_N"/>
</dbReference>
<evidence type="ECO:0000256" key="6">
    <source>
        <dbReference type="NCBIfam" id="TIGR01048"/>
    </source>
</evidence>